<keyword evidence="3" id="KW-1185">Reference proteome</keyword>
<dbReference type="RefSeq" id="WP_237853588.1">
    <property type="nucleotide sequence ID" value="NZ_JAKLWS010000009.1"/>
</dbReference>
<feature type="domain" description="3-keto-alpha-glucoside-1,2-lyase/3-keto-2-hydroxy-glucal hydratase" evidence="1">
    <location>
        <begin position="152"/>
        <end position="316"/>
    </location>
</feature>
<dbReference type="Proteomes" id="UP001165366">
    <property type="component" value="Unassembled WGS sequence"/>
</dbReference>
<name>A0ABS9KD05_9BACT</name>
<proteinExistence type="predicted"/>
<dbReference type="Gene3D" id="2.60.120.560">
    <property type="entry name" value="Exo-inulinase, domain 1"/>
    <property type="match status" value="1"/>
</dbReference>
<accession>A0ABS9KD05</accession>
<organism evidence="2 3">
    <name type="scientific">Rhodohalobacter sulfatireducens</name>
    <dbReference type="NCBI Taxonomy" id="2911366"/>
    <lineage>
        <taxon>Bacteria</taxon>
        <taxon>Pseudomonadati</taxon>
        <taxon>Balneolota</taxon>
        <taxon>Balneolia</taxon>
        <taxon>Balneolales</taxon>
        <taxon>Balneolaceae</taxon>
        <taxon>Rhodohalobacter</taxon>
    </lineage>
</organism>
<evidence type="ECO:0000259" key="1">
    <source>
        <dbReference type="Pfam" id="PF06439"/>
    </source>
</evidence>
<dbReference type="EMBL" id="JAKLWS010000009">
    <property type="protein sequence ID" value="MCG2588718.1"/>
    <property type="molecule type" value="Genomic_DNA"/>
</dbReference>
<evidence type="ECO:0000313" key="2">
    <source>
        <dbReference type="EMBL" id="MCG2588718.1"/>
    </source>
</evidence>
<sequence>MFNKNSLKLIIYICITFLLFGLSIPDRLSAQDIPGSEVAGSWNITVDTDEGDRPSWLYIKPSGTSTLVGEFVGMEGSARPISEIKYSEHTDIYSFTIPPQWKSTDSNMHMEFTHSNGQLTGTTSYDSVTFNWTATRAPKLIPESGPEWGEPIDLLDTELTHWKLADNNQFVMEDGILINRQTGGHLITNEDFSDFKISLEFNIPEGSNSGLYLRGRYEVQIMDSYGQEPSTVNTGGVYGFIKPIVNAAKPAGEWQTMEVTLTGRLVTVVLNGVEVICNRPIPGTTGGALDSNEAEPGPILLQGDHGPVSFRNIEITPAKEM</sequence>
<gene>
    <name evidence="2" type="ORF">L6773_09085</name>
</gene>
<reference evidence="2" key="1">
    <citation type="submission" date="2022-01" db="EMBL/GenBank/DDBJ databases">
        <authorList>
            <person name="Wang Y."/>
        </authorList>
    </citation>
    <scope>NUCLEOTIDE SEQUENCE</scope>
    <source>
        <strain evidence="2">WB101</strain>
    </source>
</reference>
<evidence type="ECO:0000313" key="3">
    <source>
        <dbReference type="Proteomes" id="UP001165366"/>
    </source>
</evidence>
<comment type="caution">
    <text evidence="2">The sequence shown here is derived from an EMBL/GenBank/DDBJ whole genome shotgun (WGS) entry which is preliminary data.</text>
</comment>
<dbReference type="InterPro" id="IPR010496">
    <property type="entry name" value="AL/BT2_dom"/>
</dbReference>
<protein>
    <submittedName>
        <fullName evidence="2">DUF1080 domain-containing protein</fullName>
    </submittedName>
</protein>
<dbReference type="Pfam" id="PF06439">
    <property type="entry name" value="3keto-disac_hyd"/>
    <property type="match status" value="1"/>
</dbReference>
<reference evidence="2" key="2">
    <citation type="submission" date="2024-05" db="EMBL/GenBank/DDBJ databases">
        <title>Rhodohalobacter halophilus gen. nov., sp. nov., a moderately halophilic member of the family Balneolaceae.</title>
        <authorList>
            <person name="Xia J."/>
        </authorList>
    </citation>
    <scope>NUCLEOTIDE SEQUENCE</scope>
    <source>
        <strain evidence="2">WB101</strain>
    </source>
</reference>